<dbReference type="Gene3D" id="1.10.10.10">
    <property type="entry name" value="Winged helix-like DNA-binding domain superfamily/Winged helix DNA-binding domain"/>
    <property type="match status" value="1"/>
</dbReference>
<keyword evidence="5" id="KW-0469">Meiosis</keyword>
<reference evidence="8" key="1">
    <citation type="submission" date="2020-05" db="EMBL/GenBank/DDBJ databases">
        <title>Phylogenomic resolution of chytrid fungi.</title>
        <authorList>
            <person name="Stajich J.E."/>
            <person name="Amses K."/>
            <person name="Simmons R."/>
            <person name="Seto K."/>
            <person name="Myers J."/>
            <person name="Bonds A."/>
            <person name="Quandt C.A."/>
            <person name="Barry K."/>
            <person name="Liu P."/>
            <person name="Grigoriev I."/>
            <person name="Longcore J.E."/>
            <person name="James T.Y."/>
        </authorList>
    </citation>
    <scope>NUCLEOTIDE SEQUENCE</scope>
    <source>
        <strain evidence="8">PLAUS21</strain>
    </source>
</reference>
<dbReference type="AlphaFoldDB" id="A0AAD5UG88"/>
<dbReference type="Proteomes" id="UP001210925">
    <property type="component" value="Unassembled WGS sequence"/>
</dbReference>
<feature type="domain" description="Homologous-pairing protein 2 winged helix" evidence="7">
    <location>
        <begin position="4"/>
        <end position="61"/>
    </location>
</feature>
<evidence type="ECO:0000256" key="5">
    <source>
        <dbReference type="ARBA" id="ARBA00023254"/>
    </source>
</evidence>
<comment type="subcellular location">
    <subcellularLocation>
        <location evidence="1">Nucleus</location>
    </subcellularLocation>
</comment>
<evidence type="ECO:0000256" key="3">
    <source>
        <dbReference type="ARBA" id="ARBA00023172"/>
    </source>
</evidence>
<sequence>MTDQSKTILEYLNAQARPYNSSDIYLNLKQTIPKAQIQKILLELKDKELITGKQYGKQWIFAPKYAPVEEEEVVNNEELEFKLQELKNINRTGEKYLQKLKNIPTLEEAEKQIVELQVEIDRIQKEINELKDTDTNIDPKIEQTYGGLKKEWVKRRRMFYNFFDQLCESKSPKELKQELELEFDQDHGVNVNDY</sequence>
<comment type="similarity">
    <text evidence="2">Belongs to the HOP2 family.</text>
</comment>
<keyword evidence="6" id="KW-0175">Coiled coil</keyword>
<accession>A0AAD5UG88</accession>
<gene>
    <name evidence="8" type="ORF">HK103_007136</name>
</gene>
<name>A0AAD5UG88_9FUNG</name>
<evidence type="ECO:0000256" key="6">
    <source>
        <dbReference type="SAM" id="Coils"/>
    </source>
</evidence>
<evidence type="ECO:0000256" key="2">
    <source>
        <dbReference type="ARBA" id="ARBA00007922"/>
    </source>
</evidence>
<dbReference type="EMBL" id="JADGKB010000084">
    <property type="protein sequence ID" value="KAJ3254500.1"/>
    <property type="molecule type" value="Genomic_DNA"/>
</dbReference>
<keyword evidence="4" id="KW-0539">Nucleus</keyword>
<dbReference type="InterPro" id="IPR036388">
    <property type="entry name" value="WH-like_DNA-bd_sf"/>
</dbReference>
<dbReference type="GO" id="GO:0003690">
    <property type="term" value="F:double-stranded DNA binding"/>
    <property type="evidence" value="ECO:0007669"/>
    <property type="project" value="TreeGrafter"/>
</dbReference>
<dbReference type="GO" id="GO:0010774">
    <property type="term" value="P:meiotic strand invasion involved in reciprocal meiotic recombination"/>
    <property type="evidence" value="ECO:0007669"/>
    <property type="project" value="TreeGrafter"/>
</dbReference>
<evidence type="ECO:0000313" key="8">
    <source>
        <dbReference type="EMBL" id="KAJ3254500.1"/>
    </source>
</evidence>
<dbReference type="GO" id="GO:0000794">
    <property type="term" value="C:condensed nuclear chromosome"/>
    <property type="evidence" value="ECO:0007669"/>
    <property type="project" value="TreeGrafter"/>
</dbReference>
<comment type="caution">
    <text evidence="8">The sequence shown here is derived from an EMBL/GenBank/DDBJ whole genome shotgun (WGS) entry which is preliminary data.</text>
</comment>
<proteinExistence type="inferred from homology"/>
<protein>
    <recommendedName>
        <fullName evidence="7">Homologous-pairing protein 2 winged helix domain-containing protein</fullName>
    </recommendedName>
</protein>
<feature type="coiled-coil region" evidence="6">
    <location>
        <begin position="106"/>
        <end position="133"/>
    </location>
</feature>
<dbReference type="PANTHER" id="PTHR15938">
    <property type="entry name" value="TBP-1 INTERACTING PROTEIN"/>
    <property type="match status" value="1"/>
</dbReference>
<dbReference type="GO" id="GO:0120230">
    <property type="term" value="F:recombinase activator activity"/>
    <property type="evidence" value="ECO:0007669"/>
    <property type="project" value="TreeGrafter"/>
</dbReference>
<dbReference type="PANTHER" id="PTHR15938:SF0">
    <property type="entry name" value="HOMOLOGOUS-PAIRING PROTEIN 2 HOMOLOG"/>
    <property type="match status" value="1"/>
</dbReference>
<dbReference type="GO" id="GO:0007129">
    <property type="term" value="P:homologous chromosome pairing at meiosis"/>
    <property type="evidence" value="ECO:0007669"/>
    <property type="project" value="TreeGrafter"/>
</dbReference>
<dbReference type="Pfam" id="PF07106">
    <property type="entry name" value="WHD_TBPIP"/>
    <property type="match status" value="1"/>
</dbReference>
<dbReference type="GO" id="GO:0000709">
    <property type="term" value="P:meiotic joint molecule formation"/>
    <property type="evidence" value="ECO:0007669"/>
    <property type="project" value="TreeGrafter"/>
</dbReference>
<dbReference type="GO" id="GO:0120231">
    <property type="term" value="C:DNA recombinase auxiliary factor complex"/>
    <property type="evidence" value="ECO:0007669"/>
    <property type="project" value="TreeGrafter"/>
</dbReference>
<evidence type="ECO:0000256" key="1">
    <source>
        <dbReference type="ARBA" id="ARBA00004123"/>
    </source>
</evidence>
<evidence type="ECO:0000313" key="9">
    <source>
        <dbReference type="Proteomes" id="UP001210925"/>
    </source>
</evidence>
<keyword evidence="9" id="KW-1185">Reference proteome</keyword>
<dbReference type="InterPro" id="IPR010776">
    <property type="entry name" value="Hop2_WH_dom"/>
</dbReference>
<organism evidence="8 9">
    <name type="scientific">Boothiomyces macroporosus</name>
    <dbReference type="NCBI Taxonomy" id="261099"/>
    <lineage>
        <taxon>Eukaryota</taxon>
        <taxon>Fungi</taxon>
        <taxon>Fungi incertae sedis</taxon>
        <taxon>Chytridiomycota</taxon>
        <taxon>Chytridiomycota incertae sedis</taxon>
        <taxon>Chytridiomycetes</taxon>
        <taxon>Rhizophydiales</taxon>
        <taxon>Terramycetaceae</taxon>
        <taxon>Boothiomyces</taxon>
    </lineage>
</organism>
<evidence type="ECO:0000259" key="7">
    <source>
        <dbReference type="Pfam" id="PF07106"/>
    </source>
</evidence>
<evidence type="ECO:0000256" key="4">
    <source>
        <dbReference type="ARBA" id="ARBA00023242"/>
    </source>
</evidence>
<keyword evidence="3" id="KW-0233">DNA recombination</keyword>